<protein>
    <submittedName>
        <fullName evidence="2">Membrane protein</fullName>
    </submittedName>
</protein>
<dbReference type="Gene3D" id="2.40.410.10">
    <property type="entry name" value="putative membrane protein from Corynebacterium diphtheriae superfamily"/>
    <property type="match status" value="1"/>
</dbReference>
<dbReference type="InterPro" id="IPR023124">
    <property type="entry name" value="DUF3239_dom_sf"/>
</dbReference>
<proteinExistence type="predicted"/>
<keyword evidence="1" id="KW-0812">Transmembrane</keyword>
<keyword evidence="1" id="KW-0472">Membrane</keyword>
<keyword evidence="3" id="KW-1185">Reference proteome</keyword>
<evidence type="ECO:0000313" key="3">
    <source>
        <dbReference type="Proteomes" id="UP000185434"/>
    </source>
</evidence>
<gene>
    <name evidence="2" type="ORF">CFRA_03310</name>
</gene>
<evidence type="ECO:0000256" key="1">
    <source>
        <dbReference type="SAM" id="Phobius"/>
    </source>
</evidence>
<dbReference type="KEGG" id="cfk:CFRA_03310"/>
<name>A0A1L7CRI9_9CORY</name>
<reference evidence="2 3" key="1">
    <citation type="submission" date="2014-08" db="EMBL/GenBank/DDBJ databases">
        <title>Complete genome sequence of Corynebacterium frankenforstense ST18(T) (=DSM 45800(T)), isolated from raw cow milk.</title>
        <authorList>
            <person name="Ruckert C."/>
            <person name="Albersmeier A."/>
            <person name="Winkler A."/>
            <person name="Lipski A."/>
            <person name="Kalinowski J."/>
        </authorList>
    </citation>
    <scope>NUCLEOTIDE SEQUENCE [LARGE SCALE GENOMIC DNA]</scope>
    <source>
        <strain evidence="2 3">ST18</strain>
    </source>
</reference>
<keyword evidence="1" id="KW-1133">Transmembrane helix</keyword>
<dbReference type="InterPro" id="IPR021632">
    <property type="entry name" value="DUF3239"/>
</dbReference>
<accession>A0A1L7CRI9</accession>
<dbReference type="OrthoDB" id="4548219at2"/>
<organism evidence="2 3">
    <name type="scientific">Corynebacterium frankenforstense DSM 45800</name>
    <dbReference type="NCBI Taxonomy" id="1437875"/>
    <lineage>
        <taxon>Bacteria</taxon>
        <taxon>Bacillati</taxon>
        <taxon>Actinomycetota</taxon>
        <taxon>Actinomycetes</taxon>
        <taxon>Mycobacteriales</taxon>
        <taxon>Corynebacteriaceae</taxon>
        <taxon>Corynebacterium</taxon>
    </lineage>
</organism>
<evidence type="ECO:0000313" key="2">
    <source>
        <dbReference type="EMBL" id="APT88463.1"/>
    </source>
</evidence>
<feature type="transmembrane region" description="Helical" evidence="1">
    <location>
        <begin position="29"/>
        <end position="48"/>
    </location>
</feature>
<dbReference type="Pfam" id="PF11580">
    <property type="entry name" value="DUF3239"/>
    <property type="match status" value="1"/>
</dbReference>
<feature type="transmembrane region" description="Helical" evidence="1">
    <location>
        <begin position="54"/>
        <end position="76"/>
    </location>
</feature>
<dbReference type="RefSeq" id="WP_075663440.1">
    <property type="nucleotide sequence ID" value="NZ_CP009247.1"/>
</dbReference>
<sequence>MQNFRFDVDEAWAKAHNEMLRDTRRLRSSAIVMGVIALIVGVLCFLVLDPSGPWRVIVPVLCATVTVVAVAVGVAAPRAVGSAQRLYDDYPLVPAVIAEVKPRTVQLLALVNVNVDQTQPPRWALALRPVSAIDGHHRKRGTQVPSVAVSGRRSARSQDTWDEITPMPIAWGTPDTDVIEAARKAIPHELWEKLEKNRKRLEDVKKTKLNLLVLD</sequence>
<dbReference type="AlphaFoldDB" id="A0A1L7CRI9"/>
<dbReference type="Proteomes" id="UP000185434">
    <property type="component" value="Chromosome"/>
</dbReference>
<dbReference type="EMBL" id="CP009247">
    <property type="protein sequence ID" value="APT88463.1"/>
    <property type="molecule type" value="Genomic_DNA"/>
</dbReference>